<dbReference type="Proteomes" id="UP000694397">
    <property type="component" value="Chromosome 25"/>
</dbReference>
<name>A0A8C9TRN3_SCLFO</name>
<organism evidence="1 2">
    <name type="scientific">Scleropages formosus</name>
    <name type="common">Asian bonytongue</name>
    <name type="synonym">Osteoglossum formosum</name>
    <dbReference type="NCBI Taxonomy" id="113540"/>
    <lineage>
        <taxon>Eukaryota</taxon>
        <taxon>Metazoa</taxon>
        <taxon>Chordata</taxon>
        <taxon>Craniata</taxon>
        <taxon>Vertebrata</taxon>
        <taxon>Euteleostomi</taxon>
        <taxon>Actinopterygii</taxon>
        <taxon>Neopterygii</taxon>
        <taxon>Teleostei</taxon>
        <taxon>Osteoglossocephala</taxon>
        <taxon>Osteoglossomorpha</taxon>
        <taxon>Osteoglossiformes</taxon>
        <taxon>Osteoglossidae</taxon>
        <taxon>Scleropages</taxon>
    </lineage>
</organism>
<dbReference type="GeneTree" id="ENSGT01030000234960"/>
<proteinExistence type="predicted"/>
<sequence>RGGLVQQQRHGLRLLRLGHEHGVTAQHHRLVLHLVPVDPREHLGQARVRHAVRDAVQQVQVARPARPLVRTPLTGRDAVPRVRVSAAPGRRSSSSACLRACARVCVCVSGCSPWPSSAGPARLP</sequence>
<dbReference type="AlphaFoldDB" id="A0A8C9TRN3"/>
<protein>
    <submittedName>
        <fullName evidence="1">Uncharacterized protein</fullName>
    </submittedName>
</protein>
<reference evidence="1" key="3">
    <citation type="submission" date="2025-09" db="UniProtKB">
        <authorList>
            <consortium name="Ensembl"/>
        </authorList>
    </citation>
    <scope>IDENTIFICATION</scope>
</reference>
<keyword evidence="2" id="KW-1185">Reference proteome</keyword>
<accession>A0A8C9TRN3</accession>
<evidence type="ECO:0000313" key="1">
    <source>
        <dbReference type="Ensembl" id="ENSSFOP00015054985.1"/>
    </source>
</evidence>
<dbReference type="Ensembl" id="ENSSFOT00015079284.1">
    <property type="protein sequence ID" value="ENSSFOP00015054985.1"/>
    <property type="gene ID" value="ENSSFOG00015031548.1"/>
</dbReference>
<evidence type="ECO:0000313" key="2">
    <source>
        <dbReference type="Proteomes" id="UP000694397"/>
    </source>
</evidence>
<reference evidence="1" key="2">
    <citation type="submission" date="2025-08" db="UniProtKB">
        <authorList>
            <consortium name="Ensembl"/>
        </authorList>
    </citation>
    <scope>IDENTIFICATION</scope>
</reference>
<reference evidence="1 2" key="1">
    <citation type="submission" date="2019-04" db="EMBL/GenBank/DDBJ databases">
        <authorList>
            <consortium name="Wellcome Sanger Institute Data Sharing"/>
        </authorList>
    </citation>
    <scope>NUCLEOTIDE SEQUENCE [LARGE SCALE GENOMIC DNA]</scope>
</reference>